<feature type="compositionally biased region" description="Polar residues" evidence="1">
    <location>
        <begin position="453"/>
        <end position="485"/>
    </location>
</feature>
<accession>A0A0D0E2P2</accession>
<feature type="region of interest" description="Disordered" evidence="1">
    <location>
        <begin position="236"/>
        <end position="300"/>
    </location>
</feature>
<dbReference type="GO" id="GO:0046982">
    <property type="term" value="F:protein heterodimerization activity"/>
    <property type="evidence" value="ECO:0007669"/>
    <property type="project" value="InterPro"/>
</dbReference>
<reference evidence="2 3" key="1">
    <citation type="submission" date="2014-04" db="EMBL/GenBank/DDBJ databases">
        <authorList>
            <consortium name="DOE Joint Genome Institute"/>
            <person name="Kuo A."/>
            <person name="Kohler A."/>
            <person name="Jargeat P."/>
            <person name="Nagy L.G."/>
            <person name="Floudas D."/>
            <person name="Copeland A."/>
            <person name="Barry K.W."/>
            <person name="Cichocki N."/>
            <person name="Veneault-Fourrey C."/>
            <person name="LaButti K."/>
            <person name="Lindquist E.A."/>
            <person name="Lipzen A."/>
            <person name="Lundell T."/>
            <person name="Morin E."/>
            <person name="Murat C."/>
            <person name="Sun H."/>
            <person name="Tunlid A."/>
            <person name="Henrissat B."/>
            <person name="Grigoriev I.V."/>
            <person name="Hibbett D.S."/>
            <person name="Martin F."/>
            <person name="Nordberg H.P."/>
            <person name="Cantor M.N."/>
            <person name="Hua S.X."/>
        </authorList>
    </citation>
    <scope>NUCLEOTIDE SEQUENCE [LARGE SCALE GENOMIC DNA]</scope>
    <source>
        <strain evidence="2 3">Ve08.2h10</strain>
    </source>
</reference>
<feature type="compositionally biased region" description="Low complexity" evidence="1">
    <location>
        <begin position="587"/>
        <end position="601"/>
    </location>
</feature>
<protein>
    <submittedName>
        <fullName evidence="2">Uncharacterized protein</fullName>
    </submittedName>
</protein>
<organism evidence="2 3">
    <name type="scientific">Paxillus rubicundulus Ve08.2h10</name>
    <dbReference type="NCBI Taxonomy" id="930991"/>
    <lineage>
        <taxon>Eukaryota</taxon>
        <taxon>Fungi</taxon>
        <taxon>Dikarya</taxon>
        <taxon>Basidiomycota</taxon>
        <taxon>Agaricomycotina</taxon>
        <taxon>Agaricomycetes</taxon>
        <taxon>Agaricomycetidae</taxon>
        <taxon>Boletales</taxon>
        <taxon>Paxilineae</taxon>
        <taxon>Paxillaceae</taxon>
        <taxon>Paxillus</taxon>
    </lineage>
</organism>
<keyword evidence="3" id="KW-1185">Reference proteome</keyword>
<evidence type="ECO:0000313" key="2">
    <source>
        <dbReference type="EMBL" id="KIK98311.1"/>
    </source>
</evidence>
<dbReference type="OrthoDB" id="5382203at2759"/>
<feature type="compositionally biased region" description="Acidic residues" evidence="1">
    <location>
        <begin position="543"/>
        <end position="557"/>
    </location>
</feature>
<evidence type="ECO:0000313" key="3">
    <source>
        <dbReference type="Proteomes" id="UP000054538"/>
    </source>
</evidence>
<dbReference type="Proteomes" id="UP000054538">
    <property type="component" value="Unassembled WGS sequence"/>
</dbReference>
<name>A0A0D0E2P2_9AGAM</name>
<feature type="compositionally biased region" description="Polar residues" evidence="1">
    <location>
        <begin position="270"/>
        <end position="295"/>
    </location>
</feature>
<evidence type="ECO:0000256" key="1">
    <source>
        <dbReference type="SAM" id="MobiDB-lite"/>
    </source>
</evidence>
<dbReference type="HOGENOM" id="CLU_010592_0_0_1"/>
<feature type="compositionally biased region" description="Polar residues" evidence="1">
    <location>
        <begin position="616"/>
        <end position="634"/>
    </location>
</feature>
<feature type="region of interest" description="Disordered" evidence="1">
    <location>
        <begin position="1"/>
        <end position="22"/>
    </location>
</feature>
<dbReference type="InterPro" id="IPR009072">
    <property type="entry name" value="Histone-fold"/>
</dbReference>
<dbReference type="Gene3D" id="1.10.20.10">
    <property type="entry name" value="Histone, subunit A"/>
    <property type="match status" value="1"/>
</dbReference>
<proteinExistence type="predicted"/>
<feature type="compositionally biased region" description="Polar residues" evidence="1">
    <location>
        <begin position="333"/>
        <end position="344"/>
    </location>
</feature>
<reference evidence="3" key="2">
    <citation type="submission" date="2015-01" db="EMBL/GenBank/DDBJ databases">
        <title>Evolutionary Origins and Diversification of the Mycorrhizal Mutualists.</title>
        <authorList>
            <consortium name="DOE Joint Genome Institute"/>
            <consortium name="Mycorrhizal Genomics Consortium"/>
            <person name="Kohler A."/>
            <person name="Kuo A."/>
            <person name="Nagy L.G."/>
            <person name="Floudas D."/>
            <person name="Copeland A."/>
            <person name="Barry K.W."/>
            <person name="Cichocki N."/>
            <person name="Veneault-Fourrey C."/>
            <person name="LaButti K."/>
            <person name="Lindquist E.A."/>
            <person name="Lipzen A."/>
            <person name="Lundell T."/>
            <person name="Morin E."/>
            <person name="Murat C."/>
            <person name="Riley R."/>
            <person name="Ohm R."/>
            <person name="Sun H."/>
            <person name="Tunlid A."/>
            <person name="Henrissat B."/>
            <person name="Grigoriev I.V."/>
            <person name="Hibbett D.S."/>
            <person name="Martin F."/>
        </authorList>
    </citation>
    <scope>NUCLEOTIDE SEQUENCE [LARGE SCALE GENOMIC DNA]</scope>
    <source>
        <strain evidence="3">Ve08.2h10</strain>
    </source>
</reference>
<feature type="region of interest" description="Disordered" evidence="1">
    <location>
        <begin position="315"/>
        <end position="370"/>
    </location>
</feature>
<feature type="compositionally biased region" description="Pro residues" evidence="1">
    <location>
        <begin position="653"/>
        <end position="666"/>
    </location>
</feature>
<feature type="compositionally biased region" description="Basic and acidic residues" evidence="1">
    <location>
        <begin position="358"/>
        <end position="369"/>
    </location>
</feature>
<dbReference type="AlphaFoldDB" id="A0A0D0E2P2"/>
<dbReference type="STRING" id="930991.A0A0D0E2P2"/>
<dbReference type="InParanoid" id="A0A0D0E2P2"/>
<dbReference type="EMBL" id="KN824898">
    <property type="protein sequence ID" value="KIK98311.1"/>
    <property type="molecule type" value="Genomic_DNA"/>
</dbReference>
<feature type="region of interest" description="Disordered" evidence="1">
    <location>
        <begin position="394"/>
        <end position="688"/>
    </location>
</feature>
<gene>
    <name evidence="2" type="ORF">PAXRUDRAFT_824006</name>
</gene>
<sequence length="895" mass="96197">MPGSSSELDYNKRSLDSEEYPNSPHYISARSADVILSDIRPTNLSSDALNSINALLDELLHSILSAALALTTTQLRAALHKVLPTTLGKEAVLEAELELRAFWERTGGSSSSQAVVDGSDFNLQWVFELLRLKCEAYSTLSDTDENAEAEAQLYEQMNAEGSPPPNQLLLAPASLYLTAIIESICEHILSNVGRVAARDSSRATANSQDLFIALCEDSSIYGQFKNMKVYEQIEALSKQPKPRRSKSFSRENIGGAVPPPAAPFRRDGSLNGTRPRMSSESSNTSPATVATSNIHPSRPSIDKSRAIMLFNNRASQDLPNGSEPQMGHRKTDSFASANTRQSALSKGDRSPISSTFSDDARSQEFDDMMRSGSTMKVSLTPDRLRTMEVLKDKARAHGRQKVAAKTEKLNGVETPPAVPPVLTKRGSKPVSRHIASTVIEEDHTTQKPPPTSRPRQLSAATASRYSAPSLTRVRASSTSNPSTANLDMVPPKESSRSESNPFPAPPSSVPGSTQRRKAPPQELDINSSRPPRTRTVARHQESLDLDDVMGVSDDEDMPGLKPPANKQHDRQRGLSASAKELIEFLAEGPPESPSSENSLSPTREKSGRLRKIISRITLTSVNESTKSPRKSTLGSKDATSKSMTNLSPLANKPVPPRYPTSGPPSPTSSERGSEDQEVPGSRQRARSCARKSVAAWNVKSREPDVVVQSIPSLTLGMEGVPLTTGSPGAVVSKKASESDISKHAQAAVKPLPPPTTTICVDHSTPVLAQTPPVVQPVSTPSLSLPVVVERVSSKAASVLGPKPPAAPQTPSLPPSAFEYARDMRRMLAHATSADECRLLVDMFLTATKLVADAAELKSLAATPSPEDSGVMESTSHLESTVVGLLLGDSQQDLIY</sequence>